<feature type="region of interest" description="Disordered" evidence="5">
    <location>
        <begin position="1416"/>
        <end position="1436"/>
    </location>
</feature>
<evidence type="ECO:0000256" key="4">
    <source>
        <dbReference type="PROSITE-ProRule" id="PRU00723"/>
    </source>
</evidence>
<comment type="caution">
    <text evidence="7">The sequence shown here is derived from an EMBL/GenBank/DDBJ whole genome shotgun (WGS) entry which is preliminary data.</text>
</comment>
<protein>
    <recommendedName>
        <fullName evidence="6">C3H1-type domain-containing protein</fullName>
    </recommendedName>
</protein>
<dbReference type="EMBL" id="JAPCWZ010000002">
    <property type="protein sequence ID" value="KAK8876834.1"/>
    <property type="molecule type" value="Genomic_DNA"/>
</dbReference>
<dbReference type="Gene3D" id="4.10.1000.10">
    <property type="entry name" value="Zinc finger, CCCH-type"/>
    <property type="match status" value="1"/>
</dbReference>
<feature type="compositionally biased region" description="Basic and acidic residues" evidence="5">
    <location>
        <begin position="855"/>
        <end position="888"/>
    </location>
</feature>
<organism evidence="7 8">
    <name type="scientific">Apiospora arundinis</name>
    <dbReference type="NCBI Taxonomy" id="335852"/>
    <lineage>
        <taxon>Eukaryota</taxon>
        <taxon>Fungi</taxon>
        <taxon>Dikarya</taxon>
        <taxon>Ascomycota</taxon>
        <taxon>Pezizomycotina</taxon>
        <taxon>Sordariomycetes</taxon>
        <taxon>Xylariomycetidae</taxon>
        <taxon>Amphisphaeriales</taxon>
        <taxon>Apiosporaceae</taxon>
        <taxon>Apiospora</taxon>
    </lineage>
</organism>
<feature type="compositionally biased region" description="Polar residues" evidence="5">
    <location>
        <begin position="307"/>
        <end position="326"/>
    </location>
</feature>
<feature type="compositionally biased region" description="Polar residues" evidence="5">
    <location>
        <begin position="1135"/>
        <end position="1144"/>
    </location>
</feature>
<feature type="compositionally biased region" description="Low complexity" evidence="5">
    <location>
        <begin position="817"/>
        <end position="826"/>
    </location>
</feature>
<evidence type="ECO:0000256" key="3">
    <source>
        <dbReference type="ARBA" id="ARBA00022833"/>
    </source>
</evidence>
<feature type="compositionally biased region" description="Polar residues" evidence="5">
    <location>
        <begin position="257"/>
        <end position="276"/>
    </location>
</feature>
<feature type="compositionally biased region" description="Acidic residues" evidence="5">
    <location>
        <begin position="564"/>
        <end position="578"/>
    </location>
</feature>
<feature type="region of interest" description="Disordered" evidence="5">
    <location>
        <begin position="1118"/>
        <end position="1152"/>
    </location>
</feature>
<feature type="domain" description="C3H1-type" evidence="6">
    <location>
        <begin position="1581"/>
        <end position="1608"/>
    </location>
</feature>
<feature type="region of interest" description="Disordered" evidence="5">
    <location>
        <begin position="77"/>
        <end position="277"/>
    </location>
</feature>
<feature type="compositionally biased region" description="Polar residues" evidence="5">
    <location>
        <begin position="23"/>
        <end position="32"/>
    </location>
</feature>
<dbReference type="PROSITE" id="PS50103">
    <property type="entry name" value="ZF_C3H1"/>
    <property type="match status" value="1"/>
</dbReference>
<keyword evidence="2 4" id="KW-0863">Zinc-finger</keyword>
<feature type="region of interest" description="Disordered" evidence="5">
    <location>
        <begin position="362"/>
        <end position="415"/>
    </location>
</feature>
<feature type="region of interest" description="Disordered" evidence="5">
    <location>
        <begin position="1244"/>
        <end position="1269"/>
    </location>
</feature>
<feature type="compositionally biased region" description="Basic and acidic residues" evidence="5">
    <location>
        <begin position="967"/>
        <end position="985"/>
    </location>
</feature>
<feature type="compositionally biased region" description="Low complexity" evidence="5">
    <location>
        <begin position="144"/>
        <end position="163"/>
    </location>
</feature>
<feature type="compositionally biased region" description="Polar residues" evidence="5">
    <location>
        <begin position="200"/>
        <end position="232"/>
    </location>
</feature>
<sequence length="1611" mass="175652">MAQGNPAWPSGQFSQDDYHQHGLYSNTYQPPSSFDGHVAHGHGAHQGFDAPNSQVDHSGMYMNWTGNPVMESVSEHAGGLDEYGSGTFASQNTTSPSSQQQQPYSGQSYYTPPATVDAGASHGQSRQYDYRTSDSHQMWMPAMQNQQQQQPQAQQQQQQQQQQRPTASPGPGSFGNAAWQTSSGTPPQPAFAQQHIQQQYSVPASHSGYPQASARPQSTTPSGSRPTVQGTPGPSADQPMYETPYNPAPLREVPGRSTPQSADARNSPYQFQTPQGMVSGHQYPAFAAANGQSQVMYQNQLQNQMRYSVPNPQSPANTPAQLQPQRAGQAVFSAQPPMQQQQQQHPMAQVKRTLTPVQKQLMTPEGQGSTPNPTAVSQAPNPRQPSNPGMPAQVMMQQPTQAAQVQPAPAQSAQSTAQVNGVATSSAATPTKSAVADATWNPVPATSTLFFSSTPVQMEPTHRNRGGPFIAQFNERKSALVPGHPNRLPCEILRDYQAYESAIPNPNLSQAESQAMRSKLAQLDQEMLQLTGKKAQTYPRQVPSKRASRKPKPNQVGKSGPESPESDSSDYSSEDEESPLDKEIRKRLSEPRPKDPIQAVQWDVEKIVWRTDEAPTGWTANAIAEFGRYLKDLWDDLKQLRTDVKTTDVKSKKYAPLKKELEAKSAQVLMAIRTAVESSYDPVLRNMGGNQQLCSIFSNMLRSAYLMEDYSGPLPKTILQLMSKITNMDKTFLLDKLKFQKVLVKYRKSLDSESVTAFEHIVASSRDDRDQPDAKSTEKPTEKRSAATNDAPKTVKTDVVAPPKRTPSILAKDLKSASKLSSMKRAQPSSTLGADPRRVLSDSTKALVAASSAKRARDDEEDLRATKKVATDHPLSKRPRDDDVDSRASKKVAVDGSNGAQSTTKPSSATGAASQVRPRPAGSILPGKSRPLAKPATKKPEAPASSTLSTISGLLASISKPKSPPKARAEPVRAPETPEEKERRLRKEARRKLRVQWKPDSELEQIRVFEHDAAEDEGRASNMIQDAHDNRSEGQMLKRGISDDEDEMDVDDNEEHQKTGDISLRPWVEPSATDFAAIDGKKREKSFANRGGLRGAESGQQKYMEEYERRELMVVYTSASDIPETPKSPPRKSEAASSTATETRYANLPSDKPEFMEVHRRWAETHQYGPRKALQAIIYRIGGGQTTDLGKVVAGLKTASINNLPLSSKMSQQSAKDATGSPASFTTMSQADREAKVLHALQSDAVKKWQDPNPFNPDRPQTSRRADYSDPKVQVDVDAFEAVAAEFAGKPFPATEPPEHMKNNAAHVQQWQAGYQADMANKAQQDAAERARKMTEDQARQAAAVLQQVAQPVAAQQNTQDAHAAAWAAYYAQYGLNPNAAQTQAQQPQQPQQQAYGGGYDYSSVAQVMQAFQGAQAGQAQPTPQPQAQAAPSQDPNAQLMSLLSALGGQSSQPAQQQAPMPAAQGYGAADATAYWQALMQAAQNPAPAQPQPSQSQSQSQPQPQPQPKSHASHASYRHKDRDGAATRPAAGASDPGFLDYGPSPSDYDYDSRGDKAARGRKEKESFRAAAKDHKGINRALIGTKPCSFWAQGKCAKGDQCTFRHDPNDLK</sequence>
<feature type="compositionally biased region" description="Polar residues" evidence="5">
    <location>
        <begin position="898"/>
        <end position="913"/>
    </location>
</feature>
<accession>A0ABR2JG82</accession>
<feature type="compositionally biased region" description="Basic and acidic residues" evidence="5">
    <location>
        <begin position="579"/>
        <end position="595"/>
    </location>
</feature>
<evidence type="ECO:0000313" key="7">
    <source>
        <dbReference type="EMBL" id="KAK8876834.1"/>
    </source>
</evidence>
<feature type="compositionally biased region" description="Low complexity" evidence="5">
    <location>
        <begin position="391"/>
        <end position="415"/>
    </location>
</feature>
<feature type="region of interest" description="Disordered" evidence="5">
    <location>
        <begin position="1014"/>
        <end position="1101"/>
    </location>
</feature>
<feature type="region of interest" description="Disordered" evidence="5">
    <location>
        <begin position="307"/>
        <end position="349"/>
    </location>
</feature>
<evidence type="ECO:0000256" key="5">
    <source>
        <dbReference type="SAM" id="MobiDB-lite"/>
    </source>
</evidence>
<name>A0ABR2JG82_9PEZI</name>
<reference evidence="7 8" key="1">
    <citation type="journal article" date="2024" name="IMA Fungus">
        <title>Apiospora arundinis, a panoply of carbohydrate-active enzymes and secondary metabolites.</title>
        <authorList>
            <person name="Sorensen T."/>
            <person name="Petersen C."/>
            <person name="Muurmann A.T."/>
            <person name="Christiansen J.V."/>
            <person name="Brundto M.L."/>
            <person name="Overgaard C.K."/>
            <person name="Boysen A.T."/>
            <person name="Wollenberg R.D."/>
            <person name="Larsen T.O."/>
            <person name="Sorensen J.L."/>
            <person name="Nielsen K.L."/>
            <person name="Sondergaard T.E."/>
        </authorList>
    </citation>
    <scope>NUCLEOTIDE SEQUENCE [LARGE SCALE GENOMIC DNA]</scope>
    <source>
        <strain evidence="7 8">AAU 773</strain>
    </source>
</reference>
<feature type="region of interest" description="Disordered" evidence="5">
    <location>
        <begin position="1483"/>
        <end position="1571"/>
    </location>
</feature>
<feature type="compositionally biased region" description="Acidic residues" evidence="5">
    <location>
        <begin position="1043"/>
        <end position="1054"/>
    </location>
</feature>
<dbReference type="SMART" id="SM00356">
    <property type="entry name" value="ZnF_C3H1"/>
    <property type="match status" value="1"/>
</dbReference>
<feature type="compositionally biased region" description="Basic and acidic residues" evidence="5">
    <location>
        <begin position="765"/>
        <end position="785"/>
    </location>
</feature>
<dbReference type="Pfam" id="PF00642">
    <property type="entry name" value="zf-CCCH"/>
    <property type="match status" value="1"/>
</dbReference>
<feature type="compositionally biased region" description="Low complexity" evidence="5">
    <location>
        <begin position="90"/>
        <end position="113"/>
    </location>
</feature>
<feature type="compositionally biased region" description="Low complexity" evidence="5">
    <location>
        <begin position="1483"/>
        <end position="1502"/>
    </location>
</feature>
<feature type="region of interest" description="Disordered" evidence="5">
    <location>
        <begin position="1"/>
        <end position="54"/>
    </location>
</feature>
<evidence type="ECO:0000313" key="8">
    <source>
        <dbReference type="Proteomes" id="UP001390339"/>
    </source>
</evidence>
<feature type="compositionally biased region" description="Basic and acidic residues" evidence="5">
    <location>
        <begin position="1550"/>
        <end position="1571"/>
    </location>
</feature>
<dbReference type="InterPro" id="IPR000571">
    <property type="entry name" value="Znf_CCCH"/>
</dbReference>
<feature type="compositionally biased region" description="Polar residues" evidence="5">
    <location>
        <begin position="362"/>
        <end position="387"/>
    </location>
</feature>
<keyword evidence="8" id="KW-1185">Reference proteome</keyword>
<feature type="region of interest" description="Disordered" evidence="5">
    <location>
        <begin position="532"/>
        <end position="597"/>
    </location>
</feature>
<keyword evidence="3 4" id="KW-0862">Zinc</keyword>
<proteinExistence type="predicted"/>
<gene>
    <name evidence="7" type="ORF">PGQ11_001780</name>
</gene>
<feature type="compositionally biased region" description="Low complexity" evidence="5">
    <location>
        <begin position="190"/>
        <end position="199"/>
    </location>
</feature>
<evidence type="ECO:0000256" key="1">
    <source>
        <dbReference type="ARBA" id="ARBA00022723"/>
    </source>
</evidence>
<dbReference type="Proteomes" id="UP001390339">
    <property type="component" value="Unassembled WGS sequence"/>
</dbReference>
<evidence type="ECO:0000256" key="2">
    <source>
        <dbReference type="ARBA" id="ARBA00022771"/>
    </source>
</evidence>
<feature type="zinc finger region" description="C3H1-type" evidence="4">
    <location>
        <begin position="1581"/>
        <end position="1608"/>
    </location>
</feature>
<evidence type="ECO:0000259" key="6">
    <source>
        <dbReference type="PROSITE" id="PS50103"/>
    </source>
</evidence>
<dbReference type="InterPro" id="IPR036855">
    <property type="entry name" value="Znf_CCCH_sf"/>
</dbReference>
<feature type="region of interest" description="Disordered" evidence="5">
    <location>
        <begin position="763"/>
        <end position="991"/>
    </location>
</feature>
<dbReference type="SUPFAM" id="SSF90229">
    <property type="entry name" value="CCCH zinc finger"/>
    <property type="match status" value="1"/>
</dbReference>
<feature type="compositionally biased region" description="Low complexity" evidence="5">
    <location>
        <begin position="334"/>
        <end position="349"/>
    </location>
</feature>
<keyword evidence="1 4" id="KW-0479">Metal-binding</keyword>